<dbReference type="Pfam" id="PF00153">
    <property type="entry name" value="Mito_carr"/>
    <property type="match status" value="3"/>
</dbReference>
<feature type="repeat" description="Solcar" evidence="4">
    <location>
        <begin position="87"/>
        <end position="175"/>
    </location>
</feature>
<comment type="subcellular location">
    <subcellularLocation>
        <location evidence="1">Membrane</location>
        <topology evidence="1">Multi-pass membrane protein</topology>
    </subcellularLocation>
</comment>
<feature type="transmembrane region" description="Helical" evidence="6">
    <location>
        <begin position="273"/>
        <end position="290"/>
    </location>
</feature>
<organism evidence="7 8">
    <name type="scientific">Trifolium medium</name>
    <dbReference type="NCBI Taxonomy" id="97028"/>
    <lineage>
        <taxon>Eukaryota</taxon>
        <taxon>Viridiplantae</taxon>
        <taxon>Streptophyta</taxon>
        <taxon>Embryophyta</taxon>
        <taxon>Tracheophyta</taxon>
        <taxon>Spermatophyta</taxon>
        <taxon>Magnoliopsida</taxon>
        <taxon>eudicotyledons</taxon>
        <taxon>Gunneridae</taxon>
        <taxon>Pentapetalae</taxon>
        <taxon>rosids</taxon>
        <taxon>fabids</taxon>
        <taxon>Fabales</taxon>
        <taxon>Fabaceae</taxon>
        <taxon>Papilionoideae</taxon>
        <taxon>50 kb inversion clade</taxon>
        <taxon>NPAAA clade</taxon>
        <taxon>Hologalegina</taxon>
        <taxon>IRL clade</taxon>
        <taxon>Trifolieae</taxon>
        <taxon>Trifolium</taxon>
    </lineage>
</organism>
<dbReference type="GO" id="GO:0016020">
    <property type="term" value="C:membrane"/>
    <property type="evidence" value="ECO:0007669"/>
    <property type="project" value="UniProtKB-SubCell"/>
</dbReference>
<dbReference type="InterPro" id="IPR018108">
    <property type="entry name" value="MCP_transmembrane"/>
</dbReference>
<feature type="repeat" description="Solcar" evidence="4">
    <location>
        <begin position="185"/>
        <end position="269"/>
    </location>
</feature>
<evidence type="ECO:0000256" key="3">
    <source>
        <dbReference type="ARBA" id="ARBA00023136"/>
    </source>
</evidence>
<keyword evidence="6" id="KW-1133">Transmembrane helix</keyword>
<evidence type="ECO:0000313" key="8">
    <source>
        <dbReference type="Proteomes" id="UP000265520"/>
    </source>
</evidence>
<dbReference type="SUPFAM" id="SSF103506">
    <property type="entry name" value="Mitochondrial carrier"/>
    <property type="match status" value="1"/>
</dbReference>
<keyword evidence="8" id="KW-1185">Reference proteome</keyword>
<dbReference type="EMBL" id="LXQA010003361">
    <property type="protein sequence ID" value="MCH82209.1"/>
    <property type="molecule type" value="Genomic_DNA"/>
</dbReference>
<dbReference type="Gene3D" id="1.50.40.10">
    <property type="entry name" value="Mitochondrial carrier domain"/>
    <property type="match status" value="1"/>
</dbReference>
<feature type="repeat" description="Solcar" evidence="4">
    <location>
        <begin position="6"/>
        <end position="85"/>
    </location>
</feature>
<dbReference type="InterPro" id="IPR023395">
    <property type="entry name" value="MCP_dom_sf"/>
</dbReference>
<keyword evidence="3 4" id="KW-0472">Membrane</keyword>
<evidence type="ECO:0000256" key="6">
    <source>
        <dbReference type="SAM" id="Phobius"/>
    </source>
</evidence>
<dbReference type="PANTHER" id="PTHR46080:SF3">
    <property type="entry name" value="MITOCHONDRIAL SUBSTRATE CARRIER FAMILY PROTEIN"/>
    <property type="match status" value="1"/>
</dbReference>
<dbReference type="Proteomes" id="UP000265520">
    <property type="component" value="Unassembled WGS sequence"/>
</dbReference>
<evidence type="ECO:0000256" key="5">
    <source>
        <dbReference type="RuleBase" id="RU000488"/>
    </source>
</evidence>
<sequence length="300" mass="32538">FCSTKFNTLFSEGGYGLAYSATFPLVALKTQLQNESAEKRFSSVLKDLSDGNGLKSLYKGYGTTVLTKIPATLLYCGMVDSTQKECKTDVAKRGGSFMAALVSQSISIPGDVVSKTLMVQNKHTTPYKGALHLVEEILKKDGIKGLYRGYNIPPVASSFIWWKAYEATQSAFIKFNQKEDVTWKHRLLYQATSGFAASVLTSSYAHPLDTITTLQQVNHNSTETARKIAMELFKENGLKAFYRGYLPAVVNLGICGAAYAVVHSSLKPDVGGYLPAVVNLAICGAAYAVVHSSLKPDVGC</sequence>
<comment type="similarity">
    <text evidence="5">Belongs to the mitochondrial carrier (TC 2.A.29) family.</text>
</comment>
<evidence type="ECO:0000313" key="7">
    <source>
        <dbReference type="EMBL" id="MCH82209.1"/>
    </source>
</evidence>
<evidence type="ECO:0000256" key="4">
    <source>
        <dbReference type="PROSITE-ProRule" id="PRU00282"/>
    </source>
</evidence>
<keyword evidence="5" id="KW-0813">Transport</keyword>
<name>A0A392M4K8_9FABA</name>
<gene>
    <name evidence="7" type="ORF">A2U01_0003009</name>
</gene>
<protein>
    <submittedName>
        <fullName evidence="7">Solute carrier family 25 member 44-like</fullName>
    </submittedName>
</protein>
<comment type="caution">
    <text evidence="7">The sequence shown here is derived from an EMBL/GenBank/DDBJ whole genome shotgun (WGS) entry which is preliminary data.</text>
</comment>
<proteinExistence type="inferred from homology"/>
<dbReference type="AlphaFoldDB" id="A0A392M4K8"/>
<feature type="non-terminal residue" evidence="7">
    <location>
        <position position="1"/>
    </location>
</feature>
<accession>A0A392M4K8</accession>
<reference evidence="7 8" key="1">
    <citation type="journal article" date="2018" name="Front. Plant Sci.">
        <title>Red Clover (Trifolium pratense) and Zigzag Clover (T. medium) - A Picture of Genomic Similarities and Differences.</title>
        <authorList>
            <person name="Dluhosova J."/>
            <person name="Istvanek J."/>
            <person name="Nedelnik J."/>
            <person name="Repkova J."/>
        </authorList>
    </citation>
    <scope>NUCLEOTIDE SEQUENCE [LARGE SCALE GENOMIC DNA]</scope>
    <source>
        <strain evidence="8">cv. 10/8</strain>
        <tissue evidence="7">Leaf</tissue>
    </source>
</reference>
<dbReference type="PROSITE" id="PS50920">
    <property type="entry name" value="SOLCAR"/>
    <property type="match status" value="3"/>
</dbReference>
<evidence type="ECO:0000256" key="1">
    <source>
        <dbReference type="ARBA" id="ARBA00004141"/>
    </source>
</evidence>
<feature type="transmembrane region" description="Helical" evidence="6">
    <location>
        <begin position="240"/>
        <end position="261"/>
    </location>
</feature>
<evidence type="ECO:0000256" key="2">
    <source>
        <dbReference type="ARBA" id="ARBA00022692"/>
    </source>
</evidence>
<keyword evidence="2 4" id="KW-0812">Transmembrane</keyword>
<dbReference type="PANTHER" id="PTHR46080">
    <property type="entry name" value="MITOCHONDRIAL SUBSTRATE CARRIER FAMILY PROTEIN J"/>
    <property type="match status" value="1"/>
</dbReference>